<comment type="caution">
    <text evidence="1">The sequence shown here is derived from an EMBL/GenBank/DDBJ whole genome shotgun (WGS) entry which is preliminary data.</text>
</comment>
<proteinExistence type="predicted"/>
<accession>A0AAW0ZTD6</accession>
<gene>
    <name evidence="1" type="ORF">QLX08_006533</name>
</gene>
<name>A0AAW0ZTD6_9HYME</name>
<evidence type="ECO:0000313" key="1">
    <source>
        <dbReference type="EMBL" id="KAK9300939.1"/>
    </source>
</evidence>
<dbReference type="EMBL" id="JAWNGG020000119">
    <property type="protein sequence ID" value="KAK9300939.1"/>
    <property type="molecule type" value="Genomic_DNA"/>
</dbReference>
<dbReference type="Proteomes" id="UP001432146">
    <property type="component" value="Unassembled WGS sequence"/>
</dbReference>
<evidence type="ECO:0000313" key="2">
    <source>
        <dbReference type="Proteomes" id="UP001432146"/>
    </source>
</evidence>
<protein>
    <submittedName>
        <fullName evidence="1">Uncharacterized protein</fullName>
    </submittedName>
</protein>
<keyword evidence="2" id="KW-1185">Reference proteome</keyword>
<organism evidence="1 2">
    <name type="scientific">Tetragonisca angustula</name>
    <dbReference type="NCBI Taxonomy" id="166442"/>
    <lineage>
        <taxon>Eukaryota</taxon>
        <taxon>Metazoa</taxon>
        <taxon>Ecdysozoa</taxon>
        <taxon>Arthropoda</taxon>
        <taxon>Hexapoda</taxon>
        <taxon>Insecta</taxon>
        <taxon>Pterygota</taxon>
        <taxon>Neoptera</taxon>
        <taxon>Endopterygota</taxon>
        <taxon>Hymenoptera</taxon>
        <taxon>Apocrita</taxon>
        <taxon>Aculeata</taxon>
        <taxon>Apoidea</taxon>
        <taxon>Anthophila</taxon>
        <taxon>Apidae</taxon>
        <taxon>Tetragonisca</taxon>
    </lineage>
</organism>
<sequence>MQVHRINQNVNGGFPTLEAALFTPLQQLFIIQFQYVKSLGSSKTSPLNPLLRSYIVLRSMMHVGVQQNESTGCSLQSQQAVMHRWNELWQSEESQRALKTLAAPPTKFGASD</sequence>
<dbReference type="AlphaFoldDB" id="A0AAW0ZTD6"/>
<reference evidence="1 2" key="1">
    <citation type="submission" date="2024-05" db="EMBL/GenBank/DDBJ databases">
        <title>The nuclear and mitochondrial genome assemblies of Tetragonisca angustula (Apidae: Meliponini), a tiny yet remarkable pollinator in the Neotropics.</title>
        <authorList>
            <person name="Ferrari R."/>
            <person name="Ricardo P.C."/>
            <person name="Dias F.C."/>
            <person name="Araujo N.S."/>
            <person name="Soares D.O."/>
            <person name="Zhou Q.-S."/>
            <person name="Zhu C.-D."/>
            <person name="Coutinho L."/>
            <person name="Airas M.C."/>
            <person name="Batista T.M."/>
        </authorList>
    </citation>
    <scope>NUCLEOTIDE SEQUENCE [LARGE SCALE GENOMIC DNA]</scope>
    <source>
        <strain evidence="1">ASF017062</strain>
        <tissue evidence="1">Abdomen</tissue>
    </source>
</reference>